<dbReference type="Proteomes" id="UP000559256">
    <property type="component" value="Unassembled WGS sequence"/>
</dbReference>
<sequence length="159" mass="17671">MVRLRTSASYHRQIYPDFSSFILLPLLVIAGTILVLMAEEGFTSPTRFTGPVSLARAHTTASSASAHVQGFQPHFLSYHFALPPRPSCLRPRVSSYPTSPRRLSSFAKHDSISNTNKPHKIHSSFFRNAIAVAATFAAVGPLTRHSHPHYYIATTTRKR</sequence>
<accession>A0A8H5GDR5</accession>
<evidence type="ECO:0000313" key="2">
    <source>
        <dbReference type="EMBL" id="KAF5363061.1"/>
    </source>
</evidence>
<keyword evidence="3" id="KW-1185">Reference proteome</keyword>
<reference evidence="2 3" key="1">
    <citation type="journal article" date="2020" name="ISME J.">
        <title>Uncovering the hidden diversity of litter-decomposition mechanisms in mushroom-forming fungi.</title>
        <authorList>
            <person name="Floudas D."/>
            <person name="Bentzer J."/>
            <person name="Ahren D."/>
            <person name="Johansson T."/>
            <person name="Persson P."/>
            <person name="Tunlid A."/>
        </authorList>
    </citation>
    <scope>NUCLEOTIDE SEQUENCE [LARGE SCALE GENOMIC DNA]</scope>
    <source>
        <strain evidence="2 3">CBS 291.85</strain>
    </source>
</reference>
<gene>
    <name evidence="2" type="ORF">D9758_012666</name>
</gene>
<evidence type="ECO:0000313" key="3">
    <source>
        <dbReference type="Proteomes" id="UP000559256"/>
    </source>
</evidence>
<protein>
    <submittedName>
        <fullName evidence="2">Uncharacterized protein</fullName>
    </submittedName>
</protein>
<evidence type="ECO:0000256" key="1">
    <source>
        <dbReference type="SAM" id="Phobius"/>
    </source>
</evidence>
<feature type="transmembrane region" description="Helical" evidence="1">
    <location>
        <begin position="21"/>
        <end position="38"/>
    </location>
</feature>
<organism evidence="2 3">
    <name type="scientific">Tetrapyrgos nigripes</name>
    <dbReference type="NCBI Taxonomy" id="182062"/>
    <lineage>
        <taxon>Eukaryota</taxon>
        <taxon>Fungi</taxon>
        <taxon>Dikarya</taxon>
        <taxon>Basidiomycota</taxon>
        <taxon>Agaricomycotina</taxon>
        <taxon>Agaricomycetes</taxon>
        <taxon>Agaricomycetidae</taxon>
        <taxon>Agaricales</taxon>
        <taxon>Marasmiineae</taxon>
        <taxon>Marasmiaceae</taxon>
        <taxon>Tetrapyrgos</taxon>
    </lineage>
</organism>
<keyword evidence="1" id="KW-0812">Transmembrane</keyword>
<dbReference type="AlphaFoldDB" id="A0A8H5GDR5"/>
<name>A0A8H5GDR5_9AGAR</name>
<proteinExistence type="predicted"/>
<comment type="caution">
    <text evidence="2">The sequence shown here is derived from an EMBL/GenBank/DDBJ whole genome shotgun (WGS) entry which is preliminary data.</text>
</comment>
<keyword evidence="1" id="KW-0472">Membrane</keyword>
<keyword evidence="1" id="KW-1133">Transmembrane helix</keyword>
<dbReference type="EMBL" id="JAACJM010000035">
    <property type="protein sequence ID" value="KAF5363061.1"/>
    <property type="molecule type" value="Genomic_DNA"/>
</dbReference>